<dbReference type="NCBIfam" id="TIGR03973">
    <property type="entry name" value="six_Cys_in_45"/>
    <property type="match status" value="1"/>
</dbReference>
<proteinExistence type="predicted"/>
<reference evidence="1" key="1">
    <citation type="journal article" date="2023" name="ISME J.">
        <title>Emergence of putative energy parasites within Clostridia revealed by genome analysis of a novel endosymbiotic clade.</title>
        <authorList>
            <person name="Takahashi K."/>
            <person name="Kuwahara H."/>
            <person name="Horikawa Y."/>
            <person name="Izawa K."/>
            <person name="Kato D."/>
            <person name="Inagaki T."/>
            <person name="Yuki M."/>
            <person name="Ohkuma M."/>
            <person name="Hongoh Y."/>
        </authorList>
    </citation>
    <scope>NUCLEOTIDE SEQUENCE</scope>
    <source>
        <strain evidence="1">CfP3-15</strain>
    </source>
</reference>
<protein>
    <submittedName>
        <fullName evidence="1">Six-cysteine ranthipeptide SCIFF</fullName>
    </submittedName>
</protein>
<sequence>MNHFQILNKNNNVRELSNAGCGRCQCSCQSACKITCVVANQECENEEKHDTQI</sequence>
<dbReference type="Proteomes" id="UP001337580">
    <property type="component" value="Chromosome"/>
</dbReference>
<dbReference type="AlphaFoldDB" id="A0AA48KYK8"/>
<organism evidence="1">
    <name type="scientific">Candidatus Improbicoccus pseudotrichonymphae</name>
    <dbReference type="NCBI Taxonomy" id="3033792"/>
    <lineage>
        <taxon>Bacteria</taxon>
        <taxon>Bacillati</taxon>
        <taxon>Bacillota</taxon>
        <taxon>Clostridia</taxon>
        <taxon>Candidatus Improbicoccus</taxon>
    </lineage>
</organism>
<gene>
    <name evidence="1" type="ORF">CfP315_0536</name>
</gene>
<evidence type="ECO:0000313" key="1">
    <source>
        <dbReference type="EMBL" id="BED91977.1"/>
    </source>
</evidence>
<name>A0AA48KYK8_9FIRM</name>
<dbReference type="EMBL" id="AP027924">
    <property type="protein sequence ID" value="BED91977.1"/>
    <property type="molecule type" value="Genomic_DNA"/>
</dbReference>
<dbReference type="InterPro" id="IPR023975">
    <property type="entry name" value="Six-Cys_pep_SCIFF"/>
</dbReference>
<dbReference type="KEGG" id="ips:CfP315_0536"/>
<dbReference type="Pfam" id="PF13165">
    <property type="entry name" value="SCIFF"/>
    <property type="match status" value="1"/>
</dbReference>
<accession>A0AA48KYK8</accession>